<name>A0ABW7CEH0_9CYAN</name>
<dbReference type="InterPro" id="IPR056884">
    <property type="entry name" value="NPHP3-like_N"/>
</dbReference>
<dbReference type="PANTHER" id="PTHR47691:SF3">
    <property type="entry name" value="HTH-TYPE TRANSCRIPTIONAL REGULATOR RV0890C-RELATED"/>
    <property type="match status" value="1"/>
</dbReference>
<evidence type="ECO:0000313" key="4">
    <source>
        <dbReference type="Proteomes" id="UP001604335"/>
    </source>
</evidence>
<accession>A0ABW7CEH0</accession>
<evidence type="ECO:0000259" key="2">
    <source>
        <dbReference type="Pfam" id="PF24883"/>
    </source>
</evidence>
<dbReference type="Gene3D" id="3.40.50.300">
    <property type="entry name" value="P-loop containing nucleotide triphosphate hydrolases"/>
    <property type="match status" value="1"/>
</dbReference>
<organism evidence="3 4">
    <name type="scientific">Limnothrix redekei LRLZ20PSL1</name>
    <dbReference type="NCBI Taxonomy" id="3112953"/>
    <lineage>
        <taxon>Bacteria</taxon>
        <taxon>Bacillati</taxon>
        <taxon>Cyanobacteriota</taxon>
        <taxon>Cyanophyceae</taxon>
        <taxon>Pseudanabaenales</taxon>
        <taxon>Pseudanabaenaceae</taxon>
        <taxon>Limnothrix</taxon>
    </lineage>
</organism>
<dbReference type="SUPFAM" id="SSF48452">
    <property type="entry name" value="TPR-like"/>
    <property type="match status" value="1"/>
</dbReference>
<dbReference type="InterPro" id="IPR011990">
    <property type="entry name" value="TPR-like_helical_dom_sf"/>
</dbReference>
<keyword evidence="4" id="KW-1185">Reference proteome</keyword>
<protein>
    <submittedName>
        <fullName evidence="3">NB-ARC domain-containing protein</fullName>
    </submittedName>
</protein>
<evidence type="ECO:0000256" key="1">
    <source>
        <dbReference type="ARBA" id="ARBA00022737"/>
    </source>
</evidence>
<dbReference type="RefSeq" id="WP_393015499.1">
    <property type="nucleotide sequence ID" value="NZ_JAZAQF010000094.1"/>
</dbReference>
<comment type="caution">
    <text evidence="3">The sequence shown here is derived from an EMBL/GenBank/DDBJ whole genome shotgun (WGS) entry which is preliminary data.</text>
</comment>
<dbReference type="SUPFAM" id="SSF52540">
    <property type="entry name" value="P-loop containing nucleoside triphosphate hydrolases"/>
    <property type="match status" value="1"/>
</dbReference>
<feature type="domain" description="Nephrocystin 3-like N-terminal" evidence="2">
    <location>
        <begin position="156"/>
        <end position="303"/>
    </location>
</feature>
<gene>
    <name evidence="3" type="ORF">VPK24_17985</name>
</gene>
<evidence type="ECO:0000313" key="3">
    <source>
        <dbReference type="EMBL" id="MFG3819539.1"/>
    </source>
</evidence>
<reference evidence="4" key="1">
    <citation type="journal article" date="2024" name="Algal Res.">
        <title>Biochemical, toxicological and genomic investigation of a high-biomass producing Limnothrix strain isolated from Italian shallow drinking water reservoir.</title>
        <authorList>
            <person name="Simonazzi M."/>
            <person name="Shishido T.K."/>
            <person name="Delbaje E."/>
            <person name="Wahlsten M."/>
            <person name="Fewer D.P."/>
            <person name="Sivonen K."/>
            <person name="Pezzolesi L."/>
            <person name="Pistocchi R."/>
        </authorList>
    </citation>
    <scope>NUCLEOTIDE SEQUENCE [LARGE SCALE GENOMIC DNA]</scope>
    <source>
        <strain evidence="4">LRLZ20PSL1</strain>
    </source>
</reference>
<dbReference type="EMBL" id="JAZAQF010000094">
    <property type="protein sequence ID" value="MFG3819539.1"/>
    <property type="molecule type" value="Genomic_DNA"/>
</dbReference>
<dbReference type="PANTHER" id="PTHR47691">
    <property type="entry name" value="REGULATOR-RELATED"/>
    <property type="match status" value="1"/>
</dbReference>
<dbReference type="Pfam" id="PF24883">
    <property type="entry name" value="NPHP3_N"/>
    <property type="match status" value="1"/>
</dbReference>
<keyword evidence="1" id="KW-0677">Repeat</keyword>
<dbReference type="Proteomes" id="UP001604335">
    <property type="component" value="Unassembled WGS sequence"/>
</dbReference>
<dbReference type="InterPro" id="IPR027417">
    <property type="entry name" value="P-loop_NTPase"/>
</dbReference>
<sequence length="789" mass="90254">MDSKSTLFQEVGYEWNLEGLYRDLGRVKARLLWAKQGSPCPEFPATGDPRRSQLSRTERLYLRGFLTGMSIEALAKVLEVNANALRTELTNKLYTYLKALLNWKGRFCRRRILAMLTERPYRISSAPIAEYQNLKVYLPAQDSAILEGRDRDWEHLIHWLQQNQEERFLVIEGAGGTGKTALALASIHDLVQQNSCPFQRVLFTSAKTHYLTGMGLLPGCRSQQNLEQLLSEILRHLISDFDGVESEWNDRPLPDRMRQAWTLMAQQPMLLILDSFEEMTDPQATLAFLYELPATVKVLFTCRYRLPIARSLHLDPLEPEAALRWIMQRVPEAGWPWSLGQYRRLVAAAGSLPGPIAWGLGQLAAGQPIAWVIAQLEQPDHWVTQFYCANTLEALGGQLAGQFLLALSWFAVPVQPALLAQVAGVNPEAHATWAHLAKLAEQSMVTLHCDGRYGLSSLARRYVATVGADRLAPTQEMAMRERWLQWAIDYVQQHGQGDRLEWLTDHQAIDRHWDTLSQVLDWCLAAGRLEAFWQVFQPLRGYSHFRGHWSERIARDAKAIQLARQQQNSALEARFLFDRGWTHALRNDSQSLRQACADFEAVWQLRDHLDLDLQADLAINQLRLAYEQGSIDHGDRWKHRVEQLIHHPQFNAEHRLRLECQSLYYEGDVAQQAQNSTEALRLYTTALKKAQALGWQRGTAYIQSSIGQVRMAQGQYSRALRELEASYRLAAVIVDQRCCAYCCKHLARAALAGRLRKESRNWAERAIDHFQALGMVTETQEMEDFLKNL</sequence>
<proteinExistence type="predicted"/>
<dbReference type="Gene3D" id="1.25.40.10">
    <property type="entry name" value="Tetratricopeptide repeat domain"/>
    <property type="match status" value="1"/>
</dbReference>